<feature type="domain" description="PAC" evidence="2">
    <location>
        <begin position="690"/>
        <end position="742"/>
    </location>
</feature>
<dbReference type="RefSeq" id="WP_256615651.1">
    <property type="nucleotide sequence ID" value="NZ_JANIBK010000062.1"/>
</dbReference>
<evidence type="ECO:0000313" key="6">
    <source>
        <dbReference type="Proteomes" id="UP001524586"/>
    </source>
</evidence>
<evidence type="ECO:0000259" key="4">
    <source>
        <dbReference type="PROSITE" id="PS50887"/>
    </source>
</evidence>
<dbReference type="Gene3D" id="3.30.70.270">
    <property type="match status" value="2"/>
</dbReference>
<evidence type="ECO:0000259" key="1">
    <source>
        <dbReference type="PROSITE" id="PS50112"/>
    </source>
</evidence>
<dbReference type="InterPro" id="IPR052155">
    <property type="entry name" value="Biofilm_reg_signaling"/>
</dbReference>
<feature type="domain" description="EAL" evidence="3">
    <location>
        <begin position="349"/>
        <end position="601"/>
    </location>
</feature>
<dbReference type="Pfam" id="PF08448">
    <property type="entry name" value="PAS_4"/>
    <property type="match status" value="1"/>
</dbReference>
<feature type="domain" description="GGDEF" evidence="4">
    <location>
        <begin position="203"/>
        <end position="338"/>
    </location>
</feature>
<evidence type="ECO:0000259" key="3">
    <source>
        <dbReference type="PROSITE" id="PS50883"/>
    </source>
</evidence>
<dbReference type="Pfam" id="PF13426">
    <property type="entry name" value="PAS_9"/>
    <property type="match status" value="1"/>
</dbReference>
<dbReference type="PANTHER" id="PTHR44757:SF2">
    <property type="entry name" value="BIOFILM ARCHITECTURE MAINTENANCE PROTEIN MBAA"/>
    <property type="match status" value="1"/>
</dbReference>
<evidence type="ECO:0000259" key="2">
    <source>
        <dbReference type="PROSITE" id="PS50113"/>
    </source>
</evidence>
<sequence length="1038" mass="116996">MKARDSLKDKIIVVAEHNDTSCRQIVSTLKTQGLSDIRQAGTGEKIYEILRIFYDQPEKIGLIVINEHLPHCQLADLQQSFAGTTAAEAIPFLILCDTAADGLLGNRNKNPVISDNCLTHRLVSPINPQELLLAVNFLLKLGQERLRHNAEKEQLLIELSAKNVSDAKLKYLVAHDELTGLFNRSNFERRLKLALNRGRNLHKNAALLFIEVDRFCLINEMKGFDVGDRLLVELAVLMRKLAPANSLFARVGVNEFCLFLEDKNKTQAQKYAETFKNTVENHRFRLDEAKHTVTLSIGLSTLDDAVSTEHPGKIILYARQACVLGKRCGGDKIGVYSDQSATITERRNDILWAPIIQEALRKNQLFLVFQPVVELNNGTISHYEALVRLRSDGKIILPNIFIPVAERMGLIHAIDLWVIENTIDLLAALPPHRAYVSVAIKLSAGAFQYPDLLRIIQDKLELTWIDAGRLMFEVAESAVAEHFERTLQMVNKLRGLGCKTAMKISGAGPYSSNYVKTFPIDYVKIDGQFMQHSIGEENDRMLLKSMVDMVGKLGKKTIFVYVESSSMVLKLREIGVTLAQGYTLGKPECDLLEGPSIPFAQYMAERRQVEKALSEKESYLRVLLDNIPFLVWLKDTQSRFLAVNQLLVEQIGWSTPEAIAGKTDFDLYPPEKARQYREDDQEVLASKKVKMLEEDFIDSSGAHRWTEIFVAPVIDKSGEPLGTLGFARDISDRKRVETDIRIAATAFESQEGMVVTDADTIILKINHSFTRITGYTAEEAIGRKMNLLKSEVHDAIFYSAMWKSINSTGSWQGEIWNRRKDGEIYPVWQSITAVKTDDGKVTHYVGTMIDITARKAIEEQMRHIAHHDVLTDLPNRILLADRLQQTLAQARRMNSKLALMYIDLDKFKPVNDNFGHDVGDLLLKEVASRLLTCIKRESDTVARLGGDEFVVLLSNYEHETDLALLAENILNALSEPFRIVENLLSISSSIGIATYPAHGDDTISLMKNADKAMYQAKHAGRSCFKFHGYEQRNQDELI</sequence>
<dbReference type="InterPro" id="IPR000160">
    <property type="entry name" value="GGDEF_dom"/>
</dbReference>
<dbReference type="PROSITE" id="PS50112">
    <property type="entry name" value="PAS"/>
    <property type="match status" value="2"/>
</dbReference>
<comment type="caution">
    <text evidence="5">The sequence shown here is derived from an EMBL/GenBank/DDBJ whole genome shotgun (WGS) entry which is preliminary data.</text>
</comment>
<dbReference type="SMART" id="SM00091">
    <property type="entry name" value="PAS"/>
    <property type="match status" value="2"/>
</dbReference>
<dbReference type="InterPro" id="IPR043128">
    <property type="entry name" value="Rev_trsase/Diguanyl_cyclase"/>
</dbReference>
<keyword evidence="5" id="KW-0548">Nucleotidyltransferase</keyword>
<dbReference type="EMBL" id="JANIBK010000062">
    <property type="protein sequence ID" value="MCQ8129227.1"/>
    <property type="molecule type" value="Genomic_DNA"/>
</dbReference>
<keyword evidence="5" id="KW-0808">Transferase</keyword>
<dbReference type="InterPro" id="IPR035919">
    <property type="entry name" value="EAL_sf"/>
</dbReference>
<dbReference type="Gene3D" id="3.30.450.20">
    <property type="entry name" value="PAS domain"/>
    <property type="match status" value="2"/>
</dbReference>
<organism evidence="5 6">
    <name type="scientific">Methylomonas rivi</name>
    <dbReference type="NCBI Taxonomy" id="2952226"/>
    <lineage>
        <taxon>Bacteria</taxon>
        <taxon>Pseudomonadati</taxon>
        <taxon>Pseudomonadota</taxon>
        <taxon>Gammaproteobacteria</taxon>
        <taxon>Methylococcales</taxon>
        <taxon>Methylococcaceae</taxon>
        <taxon>Methylomonas</taxon>
    </lineage>
</organism>
<feature type="domain" description="PAS" evidence="1">
    <location>
        <begin position="753"/>
        <end position="791"/>
    </location>
</feature>
<dbReference type="InterPro" id="IPR001633">
    <property type="entry name" value="EAL_dom"/>
</dbReference>
<dbReference type="InterPro" id="IPR029787">
    <property type="entry name" value="Nucleotide_cyclase"/>
</dbReference>
<dbReference type="SUPFAM" id="SSF55073">
    <property type="entry name" value="Nucleotide cyclase"/>
    <property type="match status" value="2"/>
</dbReference>
<dbReference type="SMART" id="SM00086">
    <property type="entry name" value="PAC"/>
    <property type="match status" value="2"/>
</dbReference>
<gene>
    <name evidence="5" type="ORF">NP596_12260</name>
</gene>
<accession>A0ABT1U5U0</accession>
<dbReference type="CDD" id="cd00130">
    <property type="entry name" value="PAS"/>
    <property type="match status" value="2"/>
</dbReference>
<dbReference type="PROSITE" id="PS50883">
    <property type="entry name" value="EAL"/>
    <property type="match status" value="1"/>
</dbReference>
<dbReference type="PROSITE" id="PS50887">
    <property type="entry name" value="GGDEF"/>
    <property type="match status" value="2"/>
</dbReference>
<dbReference type="GO" id="GO:0052621">
    <property type="term" value="F:diguanylate cyclase activity"/>
    <property type="evidence" value="ECO:0007669"/>
    <property type="project" value="UniProtKB-EC"/>
</dbReference>
<dbReference type="InterPro" id="IPR013656">
    <property type="entry name" value="PAS_4"/>
</dbReference>
<dbReference type="SUPFAM" id="SSF141868">
    <property type="entry name" value="EAL domain-like"/>
    <property type="match status" value="1"/>
</dbReference>
<dbReference type="Pfam" id="PF00990">
    <property type="entry name" value="GGDEF"/>
    <property type="match status" value="2"/>
</dbReference>
<proteinExistence type="predicted"/>
<dbReference type="InterPro" id="IPR035965">
    <property type="entry name" value="PAS-like_dom_sf"/>
</dbReference>
<dbReference type="Gene3D" id="3.20.20.450">
    <property type="entry name" value="EAL domain"/>
    <property type="match status" value="1"/>
</dbReference>
<protein>
    <submittedName>
        <fullName evidence="5">Diguanylate cyclase</fullName>
        <ecNumber evidence="5">2.7.7.65</ecNumber>
    </submittedName>
</protein>
<dbReference type="InterPro" id="IPR000014">
    <property type="entry name" value="PAS"/>
</dbReference>
<dbReference type="PROSITE" id="PS50113">
    <property type="entry name" value="PAC"/>
    <property type="match status" value="2"/>
</dbReference>
<dbReference type="SMART" id="SM00052">
    <property type="entry name" value="EAL"/>
    <property type="match status" value="1"/>
</dbReference>
<keyword evidence="6" id="KW-1185">Reference proteome</keyword>
<feature type="domain" description="PAC" evidence="2">
    <location>
        <begin position="811"/>
        <end position="863"/>
    </location>
</feature>
<dbReference type="EC" id="2.7.7.65" evidence="5"/>
<name>A0ABT1U5U0_9GAMM</name>
<dbReference type="InterPro" id="IPR001610">
    <property type="entry name" value="PAC"/>
</dbReference>
<dbReference type="NCBIfam" id="TIGR00254">
    <property type="entry name" value="GGDEF"/>
    <property type="match status" value="2"/>
</dbReference>
<reference evidence="5 6" key="1">
    <citation type="submission" date="2022-07" db="EMBL/GenBank/DDBJ databases">
        <title>Methylomonas rivi sp. nov., Methylomonas rosea sp. nov., Methylomonas aureus sp. nov. and Methylomonas subterranea sp. nov., four novel methanotrophs isolated from a freshwater creek and the deep terrestrial subsurface.</title>
        <authorList>
            <person name="Abin C."/>
            <person name="Sankaranarayanan K."/>
            <person name="Garner C."/>
            <person name="Sindelar R."/>
            <person name="Kotary K."/>
            <person name="Garner R."/>
            <person name="Barclay S."/>
            <person name="Lawson P."/>
            <person name="Krumholz L."/>
        </authorList>
    </citation>
    <scope>NUCLEOTIDE SEQUENCE [LARGE SCALE GENOMIC DNA]</scope>
    <source>
        <strain evidence="5 6">WSC-6</strain>
    </source>
</reference>
<dbReference type="PANTHER" id="PTHR44757">
    <property type="entry name" value="DIGUANYLATE CYCLASE DGCP"/>
    <property type="match status" value="1"/>
</dbReference>
<dbReference type="InterPro" id="IPR000700">
    <property type="entry name" value="PAS-assoc_C"/>
</dbReference>
<evidence type="ECO:0000313" key="5">
    <source>
        <dbReference type="EMBL" id="MCQ8129227.1"/>
    </source>
</evidence>
<feature type="domain" description="PAS" evidence="1">
    <location>
        <begin position="616"/>
        <end position="687"/>
    </location>
</feature>
<dbReference type="SMART" id="SM00267">
    <property type="entry name" value="GGDEF"/>
    <property type="match status" value="2"/>
</dbReference>
<dbReference type="Pfam" id="PF00563">
    <property type="entry name" value="EAL"/>
    <property type="match status" value="1"/>
</dbReference>
<dbReference type="CDD" id="cd01949">
    <property type="entry name" value="GGDEF"/>
    <property type="match status" value="2"/>
</dbReference>
<dbReference type="Proteomes" id="UP001524586">
    <property type="component" value="Unassembled WGS sequence"/>
</dbReference>
<dbReference type="NCBIfam" id="TIGR00229">
    <property type="entry name" value="sensory_box"/>
    <property type="match status" value="2"/>
</dbReference>
<dbReference type="CDD" id="cd01948">
    <property type="entry name" value="EAL"/>
    <property type="match status" value="1"/>
</dbReference>
<dbReference type="SUPFAM" id="SSF55785">
    <property type="entry name" value="PYP-like sensor domain (PAS domain)"/>
    <property type="match status" value="2"/>
</dbReference>
<feature type="domain" description="GGDEF" evidence="4">
    <location>
        <begin position="895"/>
        <end position="1029"/>
    </location>
</feature>